<evidence type="ECO:0000256" key="1">
    <source>
        <dbReference type="SAM" id="MobiDB-lite"/>
    </source>
</evidence>
<feature type="region of interest" description="Disordered" evidence="1">
    <location>
        <begin position="1679"/>
        <end position="1750"/>
    </location>
</feature>
<comment type="caution">
    <text evidence="3">The sequence shown here is derived from an EMBL/GenBank/DDBJ whole genome shotgun (WGS) entry which is preliminary data.</text>
</comment>
<dbReference type="GO" id="GO:0060271">
    <property type="term" value="P:cilium assembly"/>
    <property type="evidence" value="ECO:0007669"/>
    <property type="project" value="TreeGrafter"/>
</dbReference>
<dbReference type="PROSITE" id="PS50004">
    <property type="entry name" value="C2"/>
    <property type="match status" value="1"/>
</dbReference>
<keyword evidence="4" id="KW-1185">Reference proteome</keyword>
<feature type="compositionally biased region" description="Low complexity" evidence="1">
    <location>
        <begin position="1610"/>
        <end position="1621"/>
    </location>
</feature>
<feature type="region of interest" description="Disordered" evidence="1">
    <location>
        <begin position="610"/>
        <end position="635"/>
    </location>
</feature>
<reference evidence="3 4" key="1">
    <citation type="journal article" date="2018" name="Plant J.">
        <title>Genome sequences of Chlorella sorokiniana UTEX 1602 and Micractinium conductrix SAG 241.80: implications to maltose excretion by a green alga.</title>
        <authorList>
            <person name="Arriola M.B."/>
            <person name="Velmurugan N."/>
            <person name="Zhang Y."/>
            <person name="Plunkett M.H."/>
            <person name="Hondzo H."/>
            <person name="Barney B.M."/>
        </authorList>
    </citation>
    <scope>NUCLEOTIDE SEQUENCE [LARGE SCALE GENOMIC DNA]</scope>
    <source>
        <strain evidence="4">UTEX 1602</strain>
    </source>
</reference>
<dbReference type="OrthoDB" id="515930at2759"/>
<feature type="compositionally biased region" description="Low complexity" evidence="1">
    <location>
        <begin position="487"/>
        <end position="499"/>
    </location>
</feature>
<evidence type="ECO:0000313" key="3">
    <source>
        <dbReference type="EMBL" id="PRW60425.1"/>
    </source>
</evidence>
<gene>
    <name evidence="3" type="ORF">C2E21_0846</name>
</gene>
<dbReference type="InterPro" id="IPR000008">
    <property type="entry name" value="C2_dom"/>
</dbReference>
<organism evidence="3 4">
    <name type="scientific">Chlorella sorokiniana</name>
    <name type="common">Freshwater green alga</name>
    <dbReference type="NCBI Taxonomy" id="3076"/>
    <lineage>
        <taxon>Eukaryota</taxon>
        <taxon>Viridiplantae</taxon>
        <taxon>Chlorophyta</taxon>
        <taxon>core chlorophytes</taxon>
        <taxon>Trebouxiophyceae</taxon>
        <taxon>Chlorellales</taxon>
        <taxon>Chlorellaceae</taxon>
        <taxon>Chlorella clade</taxon>
        <taxon>Chlorella</taxon>
    </lineage>
</organism>
<dbReference type="Pfam" id="PF25339">
    <property type="entry name" value="C2_C2CD3_N"/>
    <property type="match status" value="1"/>
</dbReference>
<dbReference type="PANTHER" id="PTHR21254">
    <property type="entry name" value="C2 DOMAIN-CONTAINING PROTEIN 3"/>
    <property type="match status" value="1"/>
</dbReference>
<feature type="region of interest" description="Disordered" evidence="1">
    <location>
        <begin position="487"/>
        <end position="524"/>
    </location>
</feature>
<feature type="domain" description="C2" evidence="2">
    <location>
        <begin position="1121"/>
        <end position="1284"/>
    </location>
</feature>
<feature type="compositionally biased region" description="Low complexity" evidence="1">
    <location>
        <begin position="2014"/>
        <end position="2030"/>
    </location>
</feature>
<dbReference type="Proteomes" id="UP000239899">
    <property type="component" value="Unassembled WGS sequence"/>
</dbReference>
<feature type="compositionally biased region" description="Low complexity" evidence="1">
    <location>
        <begin position="2176"/>
        <end position="2224"/>
    </location>
</feature>
<accession>A0A2P6U286</accession>
<dbReference type="GO" id="GO:0005814">
    <property type="term" value="C:centriole"/>
    <property type="evidence" value="ECO:0007669"/>
    <property type="project" value="TreeGrafter"/>
</dbReference>
<feature type="compositionally biased region" description="Polar residues" evidence="1">
    <location>
        <begin position="822"/>
        <end position="833"/>
    </location>
</feature>
<feature type="compositionally biased region" description="Polar residues" evidence="1">
    <location>
        <begin position="1721"/>
        <end position="1742"/>
    </location>
</feature>
<dbReference type="GO" id="GO:0071539">
    <property type="term" value="P:protein localization to centrosome"/>
    <property type="evidence" value="ECO:0007669"/>
    <property type="project" value="TreeGrafter"/>
</dbReference>
<feature type="region of interest" description="Disordered" evidence="1">
    <location>
        <begin position="1567"/>
        <end position="1636"/>
    </location>
</feature>
<feature type="compositionally biased region" description="Low complexity" evidence="1">
    <location>
        <begin position="1949"/>
        <end position="1971"/>
    </location>
</feature>
<feature type="compositionally biased region" description="Polar residues" evidence="1">
    <location>
        <begin position="2031"/>
        <end position="2040"/>
    </location>
</feature>
<feature type="region of interest" description="Disordered" evidence="1">
    <location>
        <begin position="1949"/>
        <end position="1996"/>
    </location>
</feature>
<dbReference type="EMBL" id="LHPG02000002">
    <property type="protein sequence ID" value="PRW60425.1"/>
    <property type="molecule type" value="Genomic_DNA"/>
</dbReference>
<sequence>MRDSRISLPPLVDGPVRGALRLSLGAPRWAEAAPAHLRQHAGDVAARVEWWGDASGGDLLPLPPDAAAAATSCLAFHLRTGPKYLTRYLRDMGALTITIEAAPSSSGRSAAAAGAAEDAERQPLAAATVGLLALDVQAPISGTYPLVLVTDAEGTAAGSDGGAPGSGAASADAAIVGSLEVRLELDYSSSSGATAVVSSFELNEHLAGSTAVESEGEDDAGSDRDGGSSDSGGSGDGFAAAAAPPTGLCEQLLAALQDRELVAAVVQQLASEAAADGQPALEGLQLQPFDVTDRLLPLLLPSASQPQLDNVAAMLQPFAGCSNSSWEGSKEHPPTTLSLAQLAAAAAEAATVERALASQPAAEALQGLRQAAAALASRSLDLAAAFGAADGQQLPLGHLGVLLQRLYPGATAQEARLLLAVVAADGGAAGAVTLPTLKAALARVQEAQQFPTAEDLARQQAAAEARRAKEAAAAAVAAIEQQRAAAAAAKAPPSQRKQAVVSKLKSSLQERRRSSTSGSSMQTEAQAAAVPAELQLCAVQQQMPQLPAVVLGIPVLPPPPPAAVLLTGQPAQPAAAQCAATAALAPQSASTDEAVGVAAALSSQLVEPSTLPEVPHTQTEQLPQSLLQDHGKPPQQQDALLQLIEQAEALKAAMQQGGSSTSNAAPSTASTRWQLWEAAAAAAPRLPNLLLPLSGRGGGISTGASEAAADSGGLSAATAALLAAARALRLEGEQLPLPGAPPATASGCSAAPPSAAAVPTSLAVPAAAGSAALLGHAATAAGDSDAESDAEDALLDQLFFQRTQRPAGLAGAADPAHAADSTGVQPATKQQEQAAQLVLRMQLGPPRLAGDSGRSSSSGGSASVRCVIKPLQAGGAPQQLNVPLESAAAAAPVTAELPVLVGVSGSDGRPPLLPPYLFLEFWRHSGDLLGVARVPLLLPPAACSPQQGFLAAVVAEGRQPIGDILEGRDAGTIHVAAVLQERGAAPQVAAVRHCFSVAIRSAHRLPSAAAYAGAGLRAPDARLLRYSFPGEPDALQTGEVPCCSSPSFDATATHEMTLPAGHSILPLLQDGLLRFELFDCWADQQQRQQHGWALLQLRELASLAAEAERGSSGSAAREASRSLLLPLCTEYESAEPFVPATLSVEIIRACGLGAAVREAAAASGGGAGTSLGRAAVVGPHAFVRLALFPEADAALQAEAPPLQTAFVPQSFCPAWRSVHTYPLQLTGSMVQALASQSMRVEVWHRCPRAAAGGSGREAREVLLGAGAVPLVDVLRKPQGLRCWVALMPGNSSGGSSRGGVVGAVQVAACLTSLGSVTGGAAEQEPLLLRCSEAAALVPAPLRPRLLVPPGAGFSSHSAVLAVHLDTLVPPSSSSLSSGRPKADRFFCRYHLPGTDGGSSTATASRVLSSVGSSALAAALRKGEGRSSTAGSAAAEQQQRWAAKLNHCGFFEVTADASLAAALLQGPLLVHVYKQPAGAATESGRSAVLVGTAEVDLASLLWADSGSDGGSGAEGAAQGQLRLVSGTCPLLEGASAAQGGASLAVRVELQLQPGAGAAQQAAAAAAAGAHTTALEHPQPTKEHQQPECLPEAGCDAPSLLKAESPQKQEQHQQPLEQQYAQPSDCPLSSDEDDDEAHEQLLQRCQRLTAALRNVCSPELAAAATAGACSGEAVGERSCGVADEQPTAGGGDSQQPAGQAAENVHAGSVAVPEQQQQQQQQQNAAAGQTGSSSPSPAVVQQDQPPGTDDPEEAGKLVLQIDSALHLPIEAPGSSSGSSSGVCSEGFSAFVVATWGQHQQRTEAVPVHVVAAAELGGTVVWHAELELPASASAWAAQPHQSSSSGTSSSGTSLVLDVWATSSASGSSSGGGSAQPPGTADSLLGCCVVDLRALPALQQVAGYWHIVDSQQRQQGQLKASVRANGALRDALQQQQRSRLAHCCDAAAASPAAPAAAAAAEGPVQREQQQREQLQQPAAAVGALDEDQPQQPEPSGGDLAQQVQAQLQELELLSQRLAGQPPAAAAGEEAEAAGGTLQQPAQQAGHSPAPVVQQKPTAASPAAGPGGDDPDVAAMLAAAGPMQADAELVKPFDTLPASDEEWDGSALPLDPRQERLFAWSGSDSDDGMGLVGIAVDGAISGEVTEEEQEEERPRAPARLLAEDWMFAISKTAAGPEEEEGQLAAAHAAGQQQQQQQQQPGGQPAEPRAAVSLLAQQRSELQQRSQEVRSPAAAATIDEVLAQLRGGSRGAAGRSGH</sequence>
<feature type="region of interest" description="Disordered" evidence="1">
    <location>
        <begin position="2169"/>
        <end position="2227"/>
    </location>
</feature>
<proteinExistence type="predicted"/>
<feature type="compositionally biased region" description="Low complexity" evidence="1">
    <location>
        <begin position="806"/>
        <end position="820"/>
    </location>
</feature>
<feature type="region of interest" description="Disordered" evidence="1">
    <location>
        <begin position="208"/>
        <end position="241"/>
    </location>
</feature>
<evidence type="ECO:0000259" key="2">
    <source>
        <dbReference type="PROSITE" id="PS50004"/>
    </source>
</evidence>
<feature type="region of interest" description="Disordered" evidence="1">
    <location>
        <begin position="806"/>
        <end position="833"/>
    </location>
</feature>
<evidence type="ECO:0000313" key="4">
    <source>
        <dbReference type="Proteomes" id="UP000239899"/>
    </source>
</evidence>
<feature type="compositionally biased region" description="Polar residues" evidence="1">
    <location>
        <begin position="616"/>
        <end position="627"/>
    </location>
</feature>
<feature type="compositionally biased region" description="Polar residues" evidence="1">
    <location>
        <begin position="515"/>
        <end position="524"/>
    </location>
</feature>
<dbReference type="PANTHER" id="PTHR21254:SF1">
    <property type="entry name" value="C2 DOMAIN-CONTAINING PROTEIN 3"/>
    <property type="match status" value="1"/>
</dbReference>
<name>A0A2P6U286_CHLSO</name>
<feature type="region of interest" description="Disordered" evidence="1">
    <location>
        <begin position="2014"/>
        <end position="2068"/>
    </location>
</feature>
<protein>
    <recommendedName>
        <fullName evidence="2">C2 domain-containing protein</fullName>
    </recommendedName>
</protein>
<dbReference type="InterPro" id="IPR057537">
    <property type="entry name" value="C2_C2CD3_N"/>
</dbReference>